<dbReference type="Proteomes" id="UP000185003">
    <property type="component" value="Unassembled WGS sequence"/>
</dbReference>
<dbReference type="InterPro" id="IPR022385">
    <property type="entry name" value="Rhs_assc_core"/>
</dbReference>
<dbReference type="NCBIfam" id="TIGR03696">
    <property type="entry name" value="Rhs_assc_core"/>
    <property type="match status" value="1"/>
</dbReference>
<reference evidence="2 3" key="1">
    <citation type="submission" date="2016-11" db="EMBL/GenBank/DDBJ databases">
        <authorList>
            <person name="Jaros S."/>
            <person name="Januszkiewicz K."/>
            <person name="Wedrychowicz H."/>
        </authorList>
    </citation>
    <scope>NUCLEOTIDE SEQUENCE [LARGE SCALE GENOMIC DNA]</scope>
    <source>
        <strain evidence="2 3">DSM 24787</strain>
    </source>
</reference>
<evidence type="ECO:0000313" key="2">
    <source>
        <dbReference type="EMBL" id="SIN83603.1"/>
    </source>
</evidence>
<name>A0A1N6EKQ0_9BACT</name>
<dbReference type="EMBL" id="FSRA01000001">
    <property type="protein sequence ID" value="SIN83603.1"/>
    <property type="molecule type" value="Genomic_DNA"/>
</dbReference>
<organism evidence="2 3">
    <name type="scientific">Chitinophaga niabensis</name>
    <dbReference type="NCBI Taxonomy" id="536979"/>
    <lineage>
        <taxon>Bacteria</taxon>
        <taxon>Pseudomonadati</taxon>
        <taxon>Bacteroidota</taxon>
        <taxon>Chitinophagia</taxon>
        <taxon>Chitinophagales</taxon>
        <taxon>Chitinophagaceae</taxon>
        <taxon>Chitinophaga</taxon>
    </lineage>
</organism>
<accession>A0A1N6EKQ0</accession>
<dbReference type="OrthoDB" id="976756at2"/>
<dbReference type="RefSeq" id="WP_084185465.1">
    <property type="nucleotide sequence ID" value="NZ_FSRA01000001.1"/>
</dbReference>
<evidence type="ECO:0000313" key="3">
    <source>
        <dbReference type="Proteomes" id="UP000185003"/>
    </source>
</evidence>
<evidence type="ECO:0000259" key="1">
    <source>
        <dbReference type="Pfam" id="PF20041"/>
    </source>
</evidence>
<dbReference type="Gene3D" id="2.180.10.10">
    <property type="entry name" value="RHS repeat-associated core"/>
    <property type="match status" value="2"/>
</dbReference>
<gene>
    <name evidence="2" type="ORF">SAMN04488055_1681</name>
</gene>
<dbReference type="InterPro" id="IPR045619">
    <property type="entry name" value="DUF6443"/>
</dbReference>
<dbReference type="STRING" id="536979.SAMN04488055_1681"/>
<keyword evidence="3" id="KW-1185">Reference proteome</keyword>
<dbReference type="Pfam" id="PF20041">
    <property type="entry name" value="DUF6443"/>
    <property type="match status" value="1"/>
</dbReference>
<feature type="domain" description="DUF6443" evidence="1">
    <location>
        <begin position="56"/>
        <end position="176"/>
    </location>
</feature>
<sequence>MKQLVHIIICILLSLPKLLFGQVYAPPAYPVGLKTNFIRAWTPGMASSDISIVTSPFRTTREVDATTQYIDGLGRVIQTVTKKITPGGKDMVSPVIYDDQGRERYKFLPYPSQSVDGSFNTNPFFDQATYMINAYAGEQYTYTKMDFEESPLNRVVKTLSPGNSWAGSGRGVSREYLVNTTADTVRLWTISTSPGAYPVSDSYYPTGELYVNISIDEANHKIVEYKDKEGRLILKKVQIATSPGGAYTGWLSTYYVYDDLGNLRYVLPPKAVEHLVSNGWNLADSTFRRELCFRNEYDGRKRVIVKQAPGTQPVEMVYDVRDRLVFMQDGNMRPASGLPGKWLTTLYDELNRPIMKAFYTTSQNRSQLESELATATATETIVTTIPTTTNLIVASHDGRLIYKARKSIEFIDGFDSNTSEFETILDSTDIQTTETIYANNPLPSLDENDLEVLIYTYYDNYDYPGKKDPYTADYTKPQEGNNPYKEAVAVNQMPVGQLTGSKVRILGMDEWLTTTSYYDKKGRVQQILSDNAAGGIDIITNLYDFSGRLLSNYHRHRSPRSSQTLETTLLTMNSYDDGGRIDKITKRLNDDDTNLQRDIVTIEYDEAGQLKEKTFKMPNGDPLENLVYDYNIRGWVAAINREYVSGSVAHYFGQELGYDAGFTNQEFTGNIAGIKWKGFNDPVARRYDFKYDAANRLLKADFTQQAGSNWDQSAGVNFDVKMGNGATGAYDANGNIMRMQQWGLKAGGSSQIDDLFYTLQKTGNVYTNKLYKVNDAYNDPSSALGDFKDQHPDYTEDYDYDLNGNLIIDHNKNISSIYYNHLNLPERVDITGKGKIEYIYDAMGVKQRKIVTDQTVSPEKVTTTDYIGDYVYENNELQYVRHEEGRIRAKITVGQPVSFVYDYFLKDHLGNVRTVLTEETSQHLYKATMEPAQGAVENALFSNIDNTRTAKPSGYSDGTTSPNDYVARLNGDAGSQKTGPSLVLRVMAGDKVQIGAKAFYKSTGTHTAATPVSSILSALVGAFAGNDLPGGKGTSVDAASPLSNNFSPADYQRLREQDPSQNQTNKPRAYLNFVLFDDQFKLVDGNSGARQVQGVPDELQTLATSQMTMQKSGYLYVYTNNESLENVYFDNVVVLHEPGPLLEETHYYPFGLTMSGISSKAVGKLQNKRGFNGNELQSGEFADGSGLELYDFNVRSYDPQLGRFLNSDPATELAYDWTGYRFGFNNPVLLNDPTGLWEGKYDRGDAGFDQIISSLQSGTFNINGGEDEKKKQTKKGNAYAAPAVVFSELVTAYTATRGAEQTGLLAPGGLSNFLYRDYWNGAWADFNSKFELNPEVGATGLAVPMVSAVATVLHYFGKPKGGEGSTTTTLHTNDYVLLYRGVHFGHPDYANALLGRATPRGGPRGGKGHTDPAAHNYYNNRSVFTSWTLFPTIANNFATNGGQSNGGIILIKLFKYSEITISPDRFGEGEMLIRGTVTGALPVPAVRSLGRSTFGD</sequence>
<protein>
    <submittedName>
        <fullName evidence="2">RHS repeat-associated core domain-containing protein</fullName>
    </submittedName>
</protein>
<proteinExistence type="predicted"/>